<feature type="transmembrane region" description="Helical" evidence="2">
    <location>
        <begin position="55"/>
        <end position="76"/>
    </location>
</feature>
<evidence type="ECO:0000313" key="3">
    <source>
        <dbReference type="EMBL" id="KAF0321090.1"/>
    </source>
</evidence>
<feature type="compositionally biased region" description="Basic and acidic residues" evidence="1">
    <location>
        <begin position="351"/>
        <end position="360"/>
    </location>
</feature>
<evidence type="ECO:0000256" key="1">
    <source>
        <dbReference type="SAM" id="MobiDB-lite"/>
    </source>
</evidence>
<evidence type="ECO:0000256" key="2">
    <source>
        <dbReference type="SAM" id="Phobius"/>
    </source>
</evidence>
<sequence>MSESQMSCDEYGANLAFLRFGIFFLFLFSALLGATFGSIVGVASFNHERKIPLGLFIAIVVGMAFLVFCGGMARWIHVSTDLPSRRNTHDYPNGITHGSTEWRKHVLHSRPDLKFRIRFGVWLIWIMHKLVHMGDRIFDSPVGPQKEDDVEMLRPRGNKLAHSEPPGNTRNGNSPPGPEPAIKPIPTPAPVRTSTPASKLQPEPTPVFIPRPLTNIEKGRRALETAARVDATYGRHECLRRDLHDIDLRSGQKRPVLDNSTVRNASKRWWIRSEGEPVKVCFVPLCREHGLDGFGYTSICNGTKHDSWKQILRKKPTDGAPSEGFHNRRYRRSPRPAGMLPTTKCDSNDDMLFKHGKDSDNSVLGFPSTLPRR</sequence>
<gene>
    <name evidence="3" type="ORF">GQ607_011697</name>
</gene>
<protein>
    <submittedName>
        <fullName evidence="3">Uncharacterized protein</fullName>
    </submittedName>
</protein>
<feature type="transmembrane region" description="Helical" evidence="2">
    <location>
        <begin position="20"/>
        <end position="43"/>
    </location>
</feature>
<reference evidence="3 4" key="1">
    <citation type="submission" date="2019-12" db="EMBL/GenBank/DDBJ databases">
        <title>A genome sequence resource for the geographically widespread anthracnose pathogen Colletotrichum asianum.</title>
        <authorList>
            <person name="Meng Y."/>
        </authorList>
    </citation>
    <scope>NUCLEOTIDE SEQUENCE [LARGE SCALE GENOMIC DNA]</scope>
    <source>
        <strain evidence="3 4">ICMP 18580</strain>
    </source>
</reference>
<dbReference type="AlphaFoldDB" id="A0A8H3W762"/>
<keyword evidence="4" id="KW-1185">Reference proteome</keyword>
<dbReference type="OrthoDB" id="10384591at2759"/>
<comment type="caution">
    <text evidence="3">The sequence shown here is derived from an EMBL/GenBank/DDBJ whole genome shotgun (WGS) entry which is preliminary data.</text>
</comment>
<name>A0A8H3W762_9PEZI</name>
<organism evidence="3 4">
    <name type="scientific">Colletotrichum asianum</name>
    <dbReference type="NCBI Taxonomy" id="702518"/>
    <lineage>
        <taxon>Eukaryota</taxon>
        <taxon>Fungi</taxon>
        <taxon>Dikarya</taxon>
        <taxon>Ascomycota</taxon>
        <taxon>Pezizomycotina</taxon>
        <taxon>Sordariomycetes</taxon>
        <taxon>Hypocreomycetidae</taxon>
        <taxon>Glomerellales</taxon>
        <taxon>Glomerellaceae</taxon>
        <taxon>Colletotrichum</taxon>
        <taxon>Colletotrichum gloeosporioides species complex</taxon>
    </lineage>
</organism>
<feature type="compositionally biased region" description="Pro residues" evidence="1">
    <location>
        <begin position="175"/>
        <end position="189"/>
    </location>
</feature>
<keyword evidence="2" id="KW-0812">Transmembrane</keyword>
<dbReference type="EMBL" id="WOWK01000075">
    <property type="protein sequence ID" value="KAF0321090.1"/>
    <property type="molecule type" value="Genomic_DNA"/>
</dbReference>
<keyword evidence="2" id="KW-0472">Membrane</keyword>
<evidence type="ECO:0000313" key="4">
    <source>
        <dbReference type="Proteomes" id="UP000434172"/>
    </source>
</evidence>
<keyword evidence="2" id="KW-1133">Transmembrane helix</keyword>
<proteinExistence type="predicted"/>
<feature type="region of interest" description="Disordered" evidence="1">
    <location>
        <begin position="157"/>
        <end position="211"/>
    </location>
</feature>
<dbReference type="Proteomes" id="UP000434172">
    <property type="component" value="Unassembled WGS sequence"/>
</dbReference>
<accession>A0A8H3W762</accession>
<feature type="region of interest" description="Disordered" evidence="1">
    <location>
        <begin position="314"/>
        <end position="373"/>
    </location>
</feature>